<keyword evidence="2" id="KW-1185">Reference proteome</keyword>
<protein>
    <submittedName>
        <fullName evidence="1">Uncharacterized protein</fullName>
    </submittedName>
</protein>
<dbReference type="Proteomes" id="UP000297714">
    <property type="component" value="Unassembled WGS sequence"/>
</dbReference>
<dbReference type="EMBL" id="SRMQ01000003">
    <property type="protein sequence ID" value="TGJ76911.1"/>
    <property type="molecule type" value="Genomic_DNA"/>
</dbReference>
<accession>A0A4Z0YCD0</accession>
<dbReference type="RefSeq" id="WP_135658382.1">
    <property type="nucleotide sequence ID" value="NZ_SRMQ01000003.1"/>
</dbReference>
<proteinExistence type="predicted"/>
<dbReference type="OrthoDB" id="9815367at2"/>
<reference evidence="1 2" key="1">
    <citation type="submission" date="2019-04" db="EMBL/GenBank/DDBJ databases">
        <authorList>
            <person name="Poehlein A."/>
            <person name="Bengelsdorf F.R."/>
            <person name="Duerre P."/>
            <person name="Daniel R."/>
        </authorList>
    </citation>
    <scope>NUCLEOTIDE SEQUENCE [LARGE SCALE GENOMIC DNA]</scope>
    <source>
        <strain evidence="1 2">BS-1</strain>
    </source>
</reference>
<name>A0A4Z0YCD0_9FIRM</name>
<evidence type="ECO:0000313" key="2">
    <source>
        <dbReference type="Proteomes" id="UP000297714"/>
    </source>
</evidence>
<comment type="caution">
    <text evidence="1">The sequence shown here is derived from an EMBL/GenBank/DDBJ whole genome shotgun (WGS) entry which is preliminary data.</text>
</comment>
<gene>
    <name evidence="1" type="ORF">CAGA_09840</name>
</gene>
<evidence type="ECO:0000313" key="1">
    <source>
        <dbReference type="EMBL" id="TGJ76911.1"/>
    </source>
</evidence>
<organism evidence="1 2">
    <name type="scientific">Caproiciproducens galactitolivorans</name>
    <dbReference type="NCBI Taxonomy" id="642589"/>
    <lineage>
        <taxon>Bacteria</taxon>
        <taxon>Bacillati</taxon>
        <taxon>Bacillota</taxon>
        <taxon>Clostridia</taxon>
        <taxon>Eubacteriales</taxon>
        <taxon>Acutalibacteraceae</taxon>
        <taxon>Caproiciproducens</taxon>
    </lineage>
</organism>
<sequence length="106" mass="11942">MMKEKGLYRGIVLSALAFFAVLCLFWFGFGNAQRANSREKLQVTQAAIQKGIVSCYAVEGFYPPNIKYLEEHYGITIDHSKYIVHYETAGENVMPSVEVLEKDGNS</sequence>
<dbReference type="AlphaFoldDB" id="A0A4Z0YCD0"/>